<organism evidence="1 2">
    <name type="scientific">Weissella sagaensis</name>
    <dbReference type="NCBI Taxonomy" id="2559928"/>
    <lineage>
        <taxon>Bacteria</taxon>
        <taxon>Bacillati</taxon>
        <taxon>Bacillota</taxon>
        <taxon>Bacilli</taxon>
        <taxon>Lactobacillales</taxon>
        <taxon>Lactobacillaceae</taxon>
        <taxon>Weissella</taxon>
    </lineage>
</organism>
<dbReference type="Proteomes" id="UP001596158">
    <property type="component" value="Unassembled WGS sequence"/>
</dbReference>
<accession>A0ABW1RTA4</accession>
<evidence type="ECO:0000313" key="2">
    <source>
        <dbReference type="Proteomes" id="UP001596158"/>
    </source>
</evidence>
<comment type="caution">
    <text evidence="1">The sequence shown here is derived from an EMBL/GenBank/DDBJ whole genome shotgun (WGS) entry which is preliminary data.</text>
</comment>
<reference evidence="2" key="1">
    <citation type="journal article" date="2019" name="Int. J. Syst. Evol. Microbiol.">
        <title>The Global Catalogue of Microorganisms (GCM) 10K type strain sequencing project: providing services to taxonomists for standard genome sequencing and annotation.</title>
        <authorList>
            <consortium name="The Broad Institute Genomics Platform"/>
            <consortium name="The Broad Institute Genome Sequencing Center for Infectious Disease"/>
            <person name="Wu L."/>
            <person name="Ma J."/>
        </authorList>
    </citation>
    <scope>NUCLEOTIDE SEQUENCE [LARGE SCALE GENOMIC DNA]</scope>
    <source>
        <strain evidence="2">CCM 8924</strain>
    </source>
</reference>
<name>A0ABW1RTA4_9LACO</name>
<sequence>MAVYIPLIVNHPRQSSEVSAATKYFTNNYKLQHKIYEMDTKTVLIIEYNPNLFWQDRKRFNEMLNKFQIFLLLLSTRNFCDLGSKFGYENYTVSDVRFSPEDEILKEDFEDNSITGLDLLSRIEEEEYEIDKMVITDDLGMQFQLNLNGTFQIRENDEIVKLHQYKKFIDFLMRFYICNVL</sequence>
<protein>
    <submittedName>
        <fullName evidence="1">Uncharacterized protein</fullName>
    </submittedName>
</protein>
<gene>
    <name evidence="1" type="ORF">ACFQGR_04615</name>
</gene>
<evidence type="ECO:0000313" key="1">
    <source>
        <dbReference type="EMBL" id="MFC6178668.1"/>
    </source>
</evidence>
<dbReference type="RefSeq" id="WP_137600622.1">
    <property type="nucleotide sequence ID" value="NZ_BJDT01000004.1"/>
</dbReference>
<dbReference type="EMBL" id="JBHSSG010000010">
    <property type="protein sequence ID" value="MFC6178668.1"/>
    <property type="molecule type" value="Genomic_DNA"/>
</dbReference>
<keyword evidence="2" id="KW-1185">Reference proteome</keyword>
<proteinExistence type="predicted"/>